<dbReference type="SUPFAM" id="SSF49384">
    <property type="entry name" value="Carbohydrate-binding domain"/>
    <property type="match status" value="1"/>
</dbReference>
<proteinExistence type="predicted"/>
<reference evidence="6" key="1">
    <citation type="journal article" date="1999" name="J. Bacteriol.">
        <title>Sequence analysis of scaffolding protein CipC and ORFXp, a new cohesin-containing protein in Clostridium cellulolyticum: comparison of various cohesin domains and subcellular localization of ORFXp.</title>
        <authorList>
            <person name="Pages S."/>
            <person name="Belaich A."/>
            <person name="Fierobe H.P."/>
            <person name="Tardif C."/>
            <person name="Gaudin C."/>
            <person name="Belaich J.P."/>
        </authorList>
    </citation>
    <scope>NUCLEOTIDE SEQUENCE</scope>
    <source>
        <strain evidence="6">H10</strain>
    </source>
</reference>
<evidence type="ECO:0000259" key="5">
    <source>
        <dbReference type="Pfam" id="PF00963"/>
    </source>
</evidence>
<protein>
    <submittedName>
        <fullName evidence="6">Cohesin-containing protein</fullName>
    </submittedName>
</protein>
<name>Q9ZGA7_9FIRM</name>
<organism evidence="6">
    <name type="scientific">Ruminiclostridium cellulolyticum</name>
    <dbReference type="NCBI Taxonomy" id="1521"/>
    <lineage>
        <taxon>Bacteria</taxon>
        <taxon>Bacillati</taxon>
        <taxon>Bacillota</taxon>
        <taxon>Clostridia</taxon>
        <taxon>Eubacteriales</taxon>
        <taxon>Oscillospiraceae</taxon>
        <taxon>Ruminiclostridium</taxon>
    </lineage>
</organism>
<dbReference type="InterPro" id="IPR002102">
    <property type="entry name" value="Cohesin_dom"/>
</dbReference>
<feature type="compositionally biased region" description="Low complexity" evidence="4">
    <location>
        <begin position="27"/>
        <end position="61"/>
    </location>
</feature>
<dbReference type="EMBL" id="AF081458">
    <property type="protein sequence ID" value="AAC99406.1"/>
    <property type="molecule type" value="Genomic_DNA"/>
</dbReference>
<dbReference type="Gene3D" id="2.60.40.680">
    <property type="match status" value="1"/>
</dbReference>
<keyword evidence="3" id="KW-0677">Repeat</keyword>
<comment type="subcellular location">
    <subcellularLocation>
        <location evidence="1">Secreted</location>
    </subcellularLocation>
</comment>
<sequence length="229" mass="23755">MKKVLLAILIIVCATALVIFGVNHFTSDSETSTSTSTISSTASPTSPSASASVSTSSQSKSSDSKSAKTSAAKDSKDTKSNPKDKTPGGEAEISIGKVSGATGSTVTIPVKLNNLPKKGIGSFNFNIKYDTDALEVVEVKSGEIFGSNNSNFDYTVIDTTGLVSFLYTSSNSGKDAVTKPGVITNITFKIKDNAKKGSIKISQGTSGAFGDTELKKINPVFTEGEITVK</sequence>
<dbReference type="GO" id="GO:0030246">
    <property type="term" value="F:carbohydrate binding"/>
    <property type="evidence" value="ECO:0007669"/>
    <property type="project" value="InterPro"/>
</dbReference>
<accession>Q9ZGA7</accession>
<evidence type="ECO:0000313" key="6">
    <source>
        <dbReference type="EMBL" id="AAC99406.1"/>
    </source>
</evidence>
<keyword evidence="2" id="KW-0964">Secreted</keyword>
<evidence type="ECO:0000256" key="2">
    <source>
        <dbReference type="ARBA" id="ARBA00022525"/>
    </source>
</evidence>
<evidence type="ECO:0000256" key="3">
    <source>
        <dbReference type="ARBA" id="ARBA00022737"/>
    </source>
</evidence>
<dbReference type="GO" id="GO:0005576">
    <property type="term" value="C:extracellular region"/>
    <property type="evidence" value="ECO:0007669"/>
    <property type="project" value="UniProtKB-SubCell"/>
</dbReference>
<dbReference type="GO" id="GO:0000272">
    <property type="term" value="P:polysaccharide catabolic process"/>
    <property type="evidence" value="ECO:0007669"/>
    <property type="project" value="InterPro"/>
</dbReference>
<feature type="region of interest" description="Disordered" evidence="4">
    <location>
        <begin position="27"/>
        <end position="96"/>
    </location>
</feature>
<feature type="compositionally biased region" description="Basic and acidic residues" evidence="4">
    <location>
        <begin position="62"/>
        <end position="87"/>
    </location>
</feature>
<evidence type="ECO:0000256" key="4">
    <source>
        <dbReference type="SAM" id="MobiDB-lite"/>
    </source>
</evidence>
<dbReference type="InterPro" id="IPR008965">
    <property type="entry name" value="CBM2/CBM3_carb-bd_dom_sf"/>
</dbReference>
<dbReference type="AlphaFoldDB" id="Q9ZGA7"/>
<evidence type="ECO:0000256" key="1">
    <source>
        <dbReference type="ARBA" id="ARBA00004613"/>
    </source>
</evidence>
<feature type="domain" description="Cohesin" evidence="5">
    <location>
        <begin position="92"/>
        <end position="228"/>
    </location>
</feature>
<dbReference type="Pfam" id="PF00963">
    <property type="entry name" value="Cohesin"/>
    <property type="match status" value="1"/>
</dbReference>
<dbReference type="CDD" id="cd08548">
    <property type="entry name" value="Type_I_cohesin_like"/>
    <property type="match status" value="1"/>
</dbReference>